<proteinExistence type="predicted"/>
<dbReference type="RefSeq" id="WP_153726810.1">
    <property type="nucleotide sequence ID" value="NZ_WJNH01000001.1"/>
</dbReference>
<dbReference type="Pfam" id="PF02515">
    <property type="entry name" value="CoA_transf_3"/>
    <property type="match status" value="1"/>
</dbReference>
<dbReference type="PANTHER" id="PTHR48207">
    <property type="entry name" value="SUCCINATE--HYDROXYMETHYLGLUTARATE COA-TRANSFERASE"/>
    <property type="match status" value="1"/>
</dbReference>
<dbReference type="OrthoDB" id="9797653at2"/>
<comment type="caution">
    <text evidence="2">The sequence shown here is derived from an EMBL/GenBank/DDBJ whole genome shotgun (WGS) entry which is preliminary data.</text>
</comment>
<reference evidence="2 3" key="1">
    <citation type="submission" date="2019-11" db="EMBL/GenBank/DDBJ databases">
        <authorList>
            <person name="Li J."/>
        </authorList>
    </citation>
    <scope>NUCLEOTIDE SEQUENCE [LARGE SCALE GENOMIC DNA]</scope>
    <source>
        <strain evidence="2 3">J4</strain>
    </source>
</reference>
<dbReference type="Gene3D" id="3.30.1540.10">
    <property type="entry name" value="formyl-coa transferase, domain 3"/>
    <property type="match status" value="1"/>
</dbReference>
<evidence type="ECO:0000256" key="1">
    <source>
        <dbReference type="ARBA" id="ARBA00022679"/>
    </source>
</evidence>
<sequence>MKKPLEGLRIISMGQYGAGPFATLQLADLGAEVIKIEQKSTNGDVSRQVIPYAENGDSLFFQSFNRNKKSITLDIKNEKGRQIFNNLVEKSDAVFNNFRGDVPEKLGITYDQLKHINPQIVTCSLSGFGTTGSMKKEPAYDYLLQAKLGHMSLTGEPDGVPSKFGLSIIDFSTGMMAALGLMVGIFKARSTGVGSDIDVSLYDTAASVLNYLGAWHLNKGFEPERTSYSAHPTLVPSQLFPTKDGNVIVMCNKEKFFPILCECLGAPELAEDDRYKDFKQRFDNKGTLIPKLISLFEEKESDYWLEKLKGKVPIAPVNTVKEALEDPFIKERDMIVEYQHPTFGLLKMLGTPIKVKNYKPEYQAGPAMGEHNDEVLGELLNLDSDIIEALRKESVI</sequence>
<protein>
    <submittedName>
        <fullName evidence="2">CoA transferase</fullName>
    </submittedName>
</protein>
<keyword evidence="1 2" id="KW-0808">Transferase</keyword>
<dbReference type="InterPro" id="IPR023606">
    <property type="entry name" value="CoA-Trfase_III_dom_1_sf"/>
</dbReference>
<gene>
    <name evidence="2" type="ORF">GH754_00695</name>
</gene>
<evidence type="ECO:0000313" key="3">
    <source>
        <dbReference type="Proteomes" id="UP000480185"/>
    </source>
</evidence>
<dbReference type="InterPro" id="IPR003673">
    <property type="entry name" value="CoA-Trfase_fam_III"/>
</dbReference>
<dbReference type="Gene3D" id="3.40.50.10540">
    <property type="entry name" value="Crotonobetainyl-coa:carnitine coa-transferase, domain 1"/>
    <property type="match status" value="1"/>
</dbReference>
<dbReference type="InterPro" id="IPR044855">
    <property type="entry name" value="CoA-Trfase_III_dom3_sf"/>
</dbReference>
<name>A0A6G1X1Y3_9BACI</name>
<dbReference type="InterPro" id="IPR050483">
    <property type="entry name" value="CoA-transferase_III_domain"/>
</dbReference>
<dbReference type="Proteomes" id="UP000480185">
    <property type="component" value="Unassembled WGS sequence"/>
</dbReference>
<evidence type="ECO:0000313" key="2">
    <source>
        <dbReference type="EMBL" id="MRG84838.1"/>
    </source>
</evidence>
<dbReference type="SUPFAM" id="SSF89796">
    <property type="entry name" value="CoA-transferase family III (CaiB/BaiF)"/>
    <property type="match status" value="1"/>
</dbReference>
<dbReference type="EMBL" id="WJNH01000001">
    <property type="protein sequence ID" value="MRG84838.1"/>
    <property type="molecule type" value="Genomic_DNA"/>
</dbReference>
<dbReference type="GO" id="GO:0008410">
    <property type="term" value="F:CoA-transferase activity"/>
    <property type="evidence" value="ECO:0007669"/>
    <property type="project" value="TreeGrafter"/>
</dbReference>
<organism evidence="2 3">
    <name type="scientific">Salinibacillus xinjiangensis</name>
    <dbReference type="NCBI Taxonomy" id="1229268"/>
    <lineage>
        <taxon>Bacteria</taxon>
        <taxon>Bacillati</taxon>
        <taxon>Bacillota</taxon>
        <taxon>Bacilli</taxon>
        <taxon>Bacillales</taxon>
        <taxon>Bacillaceae</taxon>
        <taxon>Salinibacillus</taxon>
    </lineage>
</organism>
<dbReference type="AlphaFoldDB" id="A0A6G1X1Y3"/>
<keyword evidence="3" id="KW-1185">Reference proteome</keyword>
<dbReference type="PANTHER" id="PTHR48207:SF3">
    <property type="entry name" value="SUCCINATE--HYDROXYMETHYLGLUTARATE COA-TRANSFERASE"/>
    <property type="match status" value="1"/>
</dbReference>
<accession>A0A6G1X1Y3</accession>